<dbReference type="AlphaFoldDB" id="A0AA39FHE4"/>
<reference evidence="1" key="1">
    <citation type="journal article" date="2023" name="bioRxiv">
        <title>Scaffold-level genome assemblies of two parasitoid biocontrol wasps reveal the parthenogenesis mechanism and an associated novel virus.</title>
        <authorList>
            <person name="Inwood S."/>
            <person name="Skelly J."/>
            <person name="Guhlin J."/>
            <person name="Harrop T."/>
            <person name="Goldson S."/>
            <person name="Dearden P."/>
        </authorList>
    </citation>
    <scope>NUCLEOTIDE SEQUENCE</scope>
    <source>
        <strain evidence="1">Irish</strain>
        <tissue evidence="1">Whole body</tissue>
    </source>
</reference>
<gene>
    <name evidence="1" type="ORF">PV328_011863</name>
</gene>
<evidence type="ECO:0000313" key="2">
    <source>
        <dbReference type="Proteomes" id="UP001168990"/>
    </source>
</evidence>
<feature type="non-terminal residue" evidence="1">
    <location>
        <position position="1"/>
    </location>
</feature>
<evidence type="ECO:0008006" key="3">
    <source>
        <dbReference type="Google" id="ProtNLM"/>
    </source>
</evidence>
<keyword evidence="2" id="KW-1185">Reference proteome</keyword>
<comment type="caution">
    <text evidence="1">The sequence shown here is derived from an EMBL/GenBank/DDBJ whole genome shotgun (WGS) entry which is preliminary data.</text>
</comment>
<accession>A0AA39FHE4</accession>
<organism evidence="1 2">
    <name type="scientific">Microctonus aethiopoides</name>
    <dbReference type="NCBI Taxonomy" id="144406"/>
    <lineage>
        <taxon>Eukaryota</taxon>
        <taxon>Metazoa</taxon>
        <taxon>Ecdysozoa</taxon>
        <taxon>Arthropoda</taxon>
        <taxon>Hexapoda</taxon>
        <taxon>Insecta</taxon>
        <taxon>Pterygota</taxon>
        <taxon>Neoptera</taxon>
        <taxon>Endopterygota</taxon>
        <taxon>Hymenoptera</taxon>
        <taxon>Apocrita</taxon>
        <taxon>Ichneumonoidea</taxon>
        <taxon>Braconidae</taxon>
        <taxon>Euphorinae</taxon>
        <taxon>Microctonus</taxon>
    </lineage>
</organism>
<name>A0AA39FHE4_9HYME</name>
<dbReference type="Proteomes" id="UP001168990">
    <property type="component" value="Unassembled WGS sequence"/>
</dbReference>
<sequence>CKNDSSKCDFFEVCKNSKCIDPCYKIKCGLNEWCQQVNHNFMCSCLPGFIRNSTTNICDIKGCRTNEDCGPAEKCDMYSSECNIDETISSLSSNLFIDLYKNVSHI</sequence>
<proteinExistence type="predicted"/>
<protein>
    <recommendedName>
        <fullName evidence="3">EGF-like domain-containing protein</fullName>
    </recommendedName>
</protein>
<evidence type="ECO:0000313" key="1">
    <source>
        <dbReference type="EMBL" id="KAK0169578.1"/>
    </source>
</evidence>
<dbReference type="EMBL" id="JAQQBS010000113">
    <property type="protein sequence ID" value="KAK0169578.1"/>
    <property type="molecule type" value="Genomic_DNA"/>
</dbReference>
<reference evidence="1" key="2">
    <citation type="submission" date="2023-03" db="EMBL/GenBank/DDBJ databases">
        <authorList>
            <person name="Inwood S.N."/>
            <person name="Skelly J.G."/>
            <person name="Guhlin J."/>
            <person name="Harrop T.W.R."/>
            <person name="Goldson S.G."/>
            <person name="Dearden P.K."/>
        </authorList>
    </citation>
    <scope>NUCLEOTIDE SEQUENCE</scope>
    <source>
        <strain evidence="1">Irish</strain>
        <tissue evidence="1">Whole body</tissue>
    </source>
</reference>